<protein>
    <submittedName>
        <fullName evidence="3">Transcriptional regulator</fullName>
    </submittedName>
</protein>
<organism evidence="3 4">
    <name type="scientific">Petrimonas mucosa</name>
    <dbReference type="NCBI Taxonomy" id="1642646"/>
    <lineage>
        <taxon>Bacteria</taxon>
        <taxon>Pseudomonadati</taxon>
        <taxon>Bacteroidota</taxon>
        <taxon>Bacteroidia</taxon>
        <taxon>Bacteroidales</taxon>
        <taxon>Dysgonomonadaceae</taxon>
        <taxon>Petrimonas</taxon>
    </lineage>
</organism>
<feature type="domain" description="HTH cro/C1-type" evidence="2">
    <location>
        <begin position="8"/>
        <end position="62"/>
    </location>
</feature>
<dbReference type="GO" id="GO:0003677">
    <property type="term" value="F:DNA binding"/>
    <property type="evidence" value="ECO:0007669"/>
    <property type="project" value="UniProtKB-KW"/>
</dbReference>
<reference evidence="3 4" key="1">
    <citation type="submission" date="2016-08" db="EMBL/GenBank/DDBJ databases">
        <authorList>
            <person name="Seilhamer J.J."/>
        </authorList>
    </citation>
    <scope>NUCLEOTIDE SEQUENCE [LARGE SCALE GENOMIC DNA]</scope>
    <source>
        <strain evidence="3">ING2-E5A</strain>
    </source>
</reference>
<dbReference type="Gene3D" id="2.60.120.10">
    <property type="entry name" value="Jelly Rolls"/>
    <property type="match status" value="1"/>
</dbReference>
<dbReference type="STRING" id="1642646.ING2E5A_1638"/>
<evidence type="ECO:0000259" key="2">
    <source>
        <dbReference type="PROSITE" id="PS50943"/>
    </source>
</evidence>
<dbReference type="PANTHER" id="PTHR46797:SF19">
    <property type="entry name" value="BLL2473 PROTEIN"/>
    <property type="match status" value="1"/>
</dbReference>
<gene>
    <name evidence="3" type="ORF">ING2E5A_1638</name>
</gene>
<evidence type="ECO:0000313" key="3">
    <source>
        <dbReference type="EMBL" id="SCM58063.1"/>
    </source>
</evidence>
<dbReference type="Pfam" id="PF01381">
    <property type="entry name" value="HTH_3"/>
    <property type="match status" value="1"/>
</dbReference>
<dbReference type="KEGG" id="pmuc:ING2E5A_1638"/>
<dbReference type="InterPro" id="IPR011051">
    <property type="entry name" value="RmlC_Cupin_sf"/>
</dbReference>
<proteinExistence type="predicted"/>
<dbReference type="AlphaFoldDB" id="A0A1G4G7D6"/>
<evidence type="ECO:0000256" key="1">
    <source>
        <dbReference type="ARBA" id="ARBA00023125"/>
    </source>
</evidence>
<dbReference type="PANTHER" id="PTHR46797">
    <property type="entry name" value="HTH-TYPE TRANSCRIPTIONAL REGULATOR"/>
    <property type="match status" value="1"/>
</dbReference>
<keyword evidence="4" id="KW-1185">Reference proteome</keyword>
<dbReference type="CDD" id="cd00093">
    <property type="entry name" value="HTH_XRE"/>
    <property type="match status" value="1"/>
</dbReference>
<dbReference type="EMBL" id="LT608328">
    <property type="protein sequence ID" value="SCM58063.1"/>
    <property type="molecule type" value="Genomic_DNA"/>
</dbReference>
<dbReference type="InterPro" id="IPR013096">
    <property type="entry name" value="Cupin_2"/>
</dbReference>
<dbReference type="PROSITE" id="PS50943">
    <property type="entry name" value="HTH_CROC1"/>
    <property type="match status" value="1"/>
</dbReference>
<dbReference type="Proteomes" id="UP000178485">
    <property type="component" value="Chromosome i"/>
</dbReference>
<dbReference type="CDD" id="cd02209">
    <property type="entry name" value="cupin_XRE_C"/>
    <property type="match status" value="1"/>
</dbReference>
<name>A0A1G4G7D6_9BACT</name>
<dbReference type="InterPro" id="IPR014710">
    <property type="entry name" value="RmlC-like_jellyroll"/>
</dbReference>
<sequence>MNPVTEKIKAVCAGKNITAEDLASNAGLTVAQIELIFNSEKIPSLSSLIKISRALGVRLGTFLDDNEALGPVVNRSPKPSTPVTFTSHLTRDNSHIDFFSLAASKSGRHMEPFFIEIKPSGSSPMSTSSHEGEEFLYVLQGAITVQYGMDRYVLNSGESIYYDSVVEHLVTSANDEPAQVLAVVYTPN</sequence>
<dbReference type="Gene3D" id="1.10.260.40">
    <property type="entry name" value="lambda repressor-like DNA-binding domains"/>
    <property type="match status" value="1"/>
</dbReference>
<accession>A0A1G4G7D6</accession>
<evidence type="ECO:0000313" key="4">
    <source>
        <dbReference type="Proteomes" id="UP000178485"/>
    </source>
</evidence>
<dbReference type="RefSeq" id="WP_071136934.1">
    <property type="nucleotide sequence ID" value="NZ_DUQN01000094.1"/>
</dbReference>
<dbReference type="InterPro" id="IPR010982">
    <property type="entry name" value="Lambda_DNA-bd_dom_sf"/>
</dbReference>
<keyword evidence="1" id="KW-0238">DNA-binding</keyword>
<dbReference type="Pfam" id="PF07883">
    <property type="entry name" value="Cupin_2"/>
    <property type="match status" value="1"/>
</dbReference>
<dbReference type="InterPro" id="IPR050807">
    <property type="entry name" value="TransReg_Diox_bact_type"/>
</dbReference>
<dbReference type="InterPro" id="IPR001387">
    <property type="entry name" value="Cro/C1-type_HTH"/>
</dbReference>
<dbReference type="SMART" id="SM00530">
    <property type="entry name" value="HTH_XRE"/>
    <property type="match status" value="1"/>
</dbReference>
<dbReference type="SUPFAM" id="SSF51182">
    <property type="entry name" value="RmlC-like cupins"/>
    <property type="match status" value="1"/>
</dbReference>
<dbReference type="GO" id="GO:0005829">
    <property type="term" value="C:cytosol"/>
    <property type="evidence" value="ECO:0007669"/>
    <property type="project" value="TreeGrafter"/>
</dbReference>
<dbReference type="GO" id="GO:0003700">
    <property type="term" value="F:DNA-binding transcription factor activity"/>
    <property type="evidence" value="ECO:0007669"/>
    <property type="project" value="TreeGrafter"/>
</dbReference>
<dbReference type="SUPFAM" id="SSF47413">
    <property type="entry name" value="lambda repressor-like DNA-binding domains"/>
    <property type="match status" value="1"/>
</dbReference>